<dbReference type="STRING" id="1547283.A9C19_13220"/>
<organism evidence="2 3">
    <name type="scientific">Bacillus weihaiensis</name>
    <dbReference type="NCBI Taxonomy" id="1547283"/>
    <lineage>
        <taxon>Bacteria</taxon>
        <taxon>Bacillati</taxon>
        <taxon>Bacillota</taxon>
        <taxon>Bacilli</taxon>
        <taxon>Bacillales</taxon>
        <taxon>Bacillaceae</taxon>
        <taxon>Bacillus</taxon>
    </lineage>
</organism>
<evidence type="ECO:0000313" key="3">
    <source>
        <dbReference type="Proteomes" id="UP000181936"/>
    </source>
</evidence>
<sequence length="158" mass="17812">MCNIQIISYNESYLHELSSFSLPEDQVIFTALPLQKLNNTANSSEISHMIILADEKPVGFFSLEEGEKRDRYTTNKKAKLLTAFSINFEDQGKGFAKKSLRLLPAFLNEQFTEINEVVLGVNKRNIAAKSLYLSSGFKDLGEVYEGLKGPQHILHLTL</sequence>
<dbReference type="OrthoDB" id="66776at2"/>
<dbReference type="PROSITE" id="PS51186">
    <property type="entry name" value="GNAT"/>
    <property type="match status" value="1"/>
</dbReference>
<dbReference type="GO" id="GO:0016747">
    <property type="term" value="F:acyltransferase activity, transferring groups other than amino-acyl groups"/>
    <property type="evidence" value="ECO:0007669"/>
    <property type="project" value="InterPro"/>
</dbReference>
<keyword evidence="3" id="KW-1185">Reference proteome</keyword>
<evidence type="ECO:0000313" key="2">
    <source>
        <dbReference type="EMBL" id="APH05632.1"/>
    </source>
</evidence>
<proteinExistence type="predicted"/>
<dbReference type="KEGG" id="bwh:A9C19_13220"/>
<protein>
    <recommendedName>
        <fullName evidence="1">N-acetyltransferase domain-containing protein</fullName>
    </recommendedName>
</protein>
<dbReference type="SUPFAM" id="SSF55729">
    <property type="entry name" value="Acyl-CoA N-acyltransferases (Nat)"/>
    <property type="match status" value="1"/>
</dbReference>
<dbReference type="InterPro" id="IPR000182">
    <property type="entry name" value="GNAT_dom"/>
</dbReference>
<name>A0A1L3MTG8_9BACI</name>
<gene>
    <name evidence="2" type="ORF">A9C19_13220</name>
</gene>
<dbReference type="AlphaFoldDB" id="A0A1L3MTG8"/>
<dbReference type="RefSeq" id="WP_072580425.1">
    <property type="nucleotide sequence ID" value="NZ_CP016020.1"/>
</dbReference>
<dbReference type="EMBL" id="CP016020">
    <property type="protein sequence ID" value="APH05632.1"/>
    <property type="molecule type" value="Genomic_DNA"/>
</dbReference>
<evidence type="ECO:0000259" key="1">
    <source>
        <dbReference type="PROSITE" id="PS51186"/>
    </source>
</evidence>
<dbReference type="InterPro" id="IPR016181">
    <property type="entry name" value="Acyl_CoA_acyltransferase"/>
</dbReference>
<accession>A0A1L3MTG8</accession>
<reference evidence="2 3" key="1">
    <citation type="journal article" date="2016" name="Sci. Rep.">
        <title>Complete genome sequence and transcriptomic analysis of a novel marine strain Bacillus weihaiensis reveals the mechanism of brown algae degradation.</title>
        <authorList>
            <person name="Zhu Y."/>
            <person name="Chen P."/>
            <person name="Bao Y."/>
            <person name="Men Y."/>
            <person name="Zeng Y."/>
            <person name="Yang J."/>
            <person name="Sun J."/>
            <person name="Sun Y."/>
        </authorList>
    </citation>
    <scope>NUCLEOTIDE SEQUENCE [LARGE SCALE GENOMIC DNA]</scope>
    <source>
        <strain evidence="2 3">Alg07</strain>
    </source>
</reference>
<feature type="domain" description="N-acetyltransferase" evidence="1">
    <location>
        <begin position="4"/>
        <end position="158"/>
    </location>
</feature>
<dbReference type="Proteomes" id="UP000181936">
    <property type="component" value="Chromosome"/>
</dbReference>
<dbReference type="Gene3D" id="3.40.630.30">
    <property type="match status" value="1"/>
</dbReference>